<name>K9ZZ71_DEIPD</name>
<dbReference type="SUPFAM" id="SSF51126">
    <property type="entry name" value="Pectin lyase-like"/>
    <property type="match status" value="1"/>
</dbReference>
<dbReference type="Gene3D" id="2.60.120.260">
    <property type="entry name" value="Galactose-binding domain-like"/>
    <property type="match status" value="1"/>
</dbReference>
<sequence length="589" mass="63973">MPYPIRTTLAMIGLTALLASCTSAGQPPGVQGVQGPPAPSPVAPSPAAGTPGQASDLRPVRATSANVPRDRGFSESNAWDDDLGTGWGTETADEWIRFDLGTEKTIEALSLAWQHGDQRVAHFDLELSTDGDRWTPARRLYSSGTTPSLERYEIGGQHARFLRVTNRGNSEDSSIGITEVRIHSVRGAAGNVSGTEERTYFVDCHTGKDSHAGTTSEQAWKSLSKVNASALKPGDRLLLKRGCSWEGPLHARWSGRSDAPIVIDVYGQGEAPLIRNGRPGAVVIAGSHQIIQNLRVTADRPPRRDTGRCNGPLGWHAGFAFTSGSRHNTLQNSQASGLTAGVHLESGSTHNRVLRNQLTNNDVMSKNNRDNGNNDSGAWGVLINGDDNEVAYNYFEGNTACSEDYGVEGASLELYYAKRNYFHHNTSINDTTFAELGGSRRDRSEHNRFEYNLYAPLDTNGRGEALVIRGHKSDWGGNPGTVFNHNTVYNSNVGVYCGDGCNRSILTLKNNIIVTRAGATKDTLWTDGPIDESGNVFWQLDGERRVFIEGQQLTASSTWGDPKLTDPRQRKFEPSPEAPNRRAGALPLP</sequence>
<protein>
    <submittedName>
        <fullName evidence="4">Nitrous oxidase accessory protein</fullName>
    </submittedName>
</protein>
<keyword evidence="2" id="KW-0732">Signal</keyword>
<feature type="region of interest" description="Disordered" evidence="1">
    <location>
        <begin position="557"/>
        <end position="589"/>
    </location>
</feature>
<evidence type="ECO:0000256" key="1">
    <source>
        <dbReference type="SAM" id="MobiDB-lite"/>
    </source>
</evidence>
<dbReference type="OrthoDB" id="3333873at2"/>
<dbReference type="PROSITE" id="PS50022">
    <property type="entry name" value="FA58C_3"/>
    <property type="match status" value="1"/>
</dbReference>
<proteinExistence type="predicted"/>
<evidence type="ECO:0000313" key="5">
    <source>
        <dbReference type="Proteomes" id="UP000010467"/>
    </source>
</evidence>
<feature type="region of interest" description="Disordered" evidence="1">
    <location>
        <begin position="25"/>
        <end position="85"/>
    </location>
</feature>
<feature type="compositionally biased region" description="Low complexity" evidence="1">
    <location>
        <begin position="25"/>
        <end position="35"/>
    </location>
</feature>
<feature type="chain" id="PRO_5003939467" evidence="2">
    <location>
        <begin position="25"/>
        <end position="589"/>
    </location>
</feature>
<dbReference type="STRING" id="937777.Deipe_1401"/>
<feature type="signal peptide" evidence="2">
    <location>
        <begin position="1"/>
        <end position="24"/>
    </location>
</feature>
<evidence type="ECO:0000313" key="4">
    <source>
        <dbReference type="EMBL" id="AFZ66943.1"/>
    </source>
</evidence>
<evidence type="ECO:0000256" key="2">
    <source>
        <dbReference type="SAM" id="SignalP"/>
    </source>
</evidence>
<dbReference type="Pfam" id="PF00754">
    <property type="entry name" value="F5_F8_type_C"/>
    <property type="match status" value="1"/>
</dbReference>
<feature type="compositionally biased region" description="Basic and acidic residues" evidence="1">
    <location>
        <begin position="563"/>
        <end position="574"/>
    </location>
</feature>
<dbReference type="InterPro" id="IPR012334">
    <property type="entry name" value="Pectin_lyas_fold"/>
</dbReference>
<gene>
    <name evidence="4" type="ordered locus">Deipe_1401</name>
</gene>
<dbReference type="HOGENOM" id="CLU_020401_0_0_0"/>
<dbReference type="KEGG" id="dpd:Deipe_1401"/>
<evidence type="ECO:0000259" key="3">
    <source>
        <dbReference type="PROSITE" id="PS50022"/>
    </source>
</evidence>
<dbReference type="PATRIC" id="fig|937777.3.peg.1404"/>
<dbReference type="PROSITE" id="PS51257">
    <property type="entry name" value="PROKAR_LIPOPROTEIN"/>
    <property type="match status" value="1"/>
</dbReference>
<dbReference type="AlphaFoldDB" id="K9ZZ71"/>
<keyword evidence="5" id="KW-1185">Reference proteome</keyword>
<dbReference type="EMBL" id="CP003382">
    <property type="protein sequence ID" value="AFZ66943.1"/>
    <property type="molecule type" value="Genomic_DNA"/>
</dbReference>
<dbReference type="Gene3D" id="2.160.20.10">
    <property type="entry name" value="Single-stranded right-handed beta-helix, Pectin lyase-like"/>
    <property type="match status" value="1"/>
</dbReference>
<reference evidence="5" key="1">
    <citation type="submission" date="2012-03" db="EMBL/GenBank/DDBJ databases">
        <title>Complete sequence of chromosome of Deinococcus peraridilitoris DSM 19664.</title>
        <authorList>
            <person name="Lucas S."/>
            <person name="Copeland A."/>
            <person name="Lapidus A."/>
            <person name="Glavina del Rio T."/>
            <person name="Dalin E."/>
            <person name="Tice H."/>
            <person name="Bruce D."/>
            <person name="Goodwin L."/>
            <person name="Pitluck S."/>
            <person name="Peters L."/>
            <person name="Mikhailova N."/>
            <person name="Lu M."/>
            <person name="Kyrpides N."/>
            <person name="Mavromatis K."/>
            <person name="Ivanova N."/>
            <person name="Brettin T."/>
            <person name="Detter J.C."/>
            <person name="Han C."/>
            <person name="Larimer F."/>
            <person name="Land M."/>
            <person name="Hauser L."/>
            <person name="Markowitz V."/>
            <person name="Cheng J.-F."/>
            <person name="Hugenholtz P."/>
            <person name="Woyke T."/>
            <person name="Wu D."/>
            <person name="Pukall R."/>
            <person name="Steenblock K."/>
            <person name="Brambilla E."/>
            <person name="Klenk H.-P."/>
            <person name="Eisen J.A."/>
        </authorList>
    </citation>
    <scope>NUCLEOTIDE SEQUENCE [LARGE SCALE GENOMIC DNA]</scope>
    <source>
        <strain evidence="5">DSM 19664 / LMG 22246 / CIP 109416 / KR-200</strain>
    </source>
</reference>
<dbReference type="InterPro" id="IPR011050">
    <property type="entry name" value="Pectin_lyase_fold/virulence"/>
</dbReference>
<dbReference type="Proteomes" id="UP000010467">
    <property type="component" value="Chromosome"/>
</dbReference>
<dbReference type="eggNOG" id="COG1409">
    <property type="taxonomic scope" value="Bacteria"/>
</dbReference>
<dbReference type="SUPFAM" id="SSF49785">
    <property type="entry name" value="Galactose-binding domain-like"/>
    <property type="match status" value="1"/>
</dbReference>
<dbReference type="InterPro" id="IPR008979">
    <property type="entry name" value="Galactose-bd-like_sf"/>
</dbReference>
<organism evidence="4 5">
    <name type="scientific">Deinococcus peraridilitoris (strain DSM 19664 / LMG 22246 / CIP 109416 / KR-200)</name>
    <dbReference type="NCBI Taxonomy" id="937777"/>
    <lineage>
        <taxon>Bacteria</taxon>
        <taxon>Thermotogati</taxon>
        <taxon>Deinococcota</taxon>
        <taxon>Deinococci</taxon>
        <taxon>Deinococcales</taxon>
        <taxon>Deinococcaceae</taxon>
        <taxon>Deinococcus</taxon>
    </lineage>
</organism>
<dbReference type="RefSeq" id="WP_015235251.1">
    <property type="nucleotide sequence ID" value="NC_019793.1"/>
</dbReference>
<dbReference type="eggNOG" id="COG3291">
    <property type="taxonomic scope" value="Bacteria"/>
</dbReference>
<feature type="domain" description="F5/8 type C" evidence="3">
    <location>
        <begin position="43"/>
        <end position="185"/>
    </location>
</feature>
<dbReference type="InterPro" id="IPR000421">
    <property type="entry name" value="FA58C"/>
</dbReference>
<accession>K9ZZ71</accession>